<accession>A0A9D4U8A8</accession>
<evidence type="ECO:0000256" key="2">
    <source>
        <dbReference type="ARBA" id="ARBA00022980"/>
    </source>
</evidence>
<comment type="caution">
    <text evidence="5">The sequence shown here is derived from an EMBL/GenBank/DDBJ whole genome shotgun (WGS) entry which is preliminary data.</text>
</comment>
<organism evidence="5 6">
    <name type="scientific">Adiantum capillus-veneris</name>
    <name type="common">Maidenhair fern</name>
    <dbReference type="NCBI Taxonomy" id="13818"/>
    <lineage>
        <taxon>Eukaryota</taxon>
        <taxon>Viridiplantae</taxon>
        <taxon>Streptophyta</taxon>
        <taxon>Embryophyta</taxon>
        <taxon>Tracheophyta</taxon>
        <taxon>Polypodiopsida</taxon>
        <taxon>Polypodiidae</taxon>
        <taxon>Polypodiales</taxon>
        <taxon>Pteridineae</taxon>
        <taxon>Pteridaceae</taxon>
        <taxon>Vittarioideae</taxon>
        <taxon>Adiantum</taxon>
    </lineage>
</organism>
<evidence type="ECO:0000313" key="5">
    <source>
        <dbReference type="EMBL" id="KAI5063200.1"/>
    </source>
</evidence>
<keyword evidence="3" id="KW-0687">Ribonucleoprotein</keyword>
<dbReference type="AlphaFoldDB" id="A0A9D4U8A8"/>
<dbReference type="GO" id="GO:0003735">
    <property type="term" value="F:structural constituent of ribosome"/>
    <property type="evidence" value="ECO:0007669"/>
    <property type="project" value="TreeGrafter"/>
</dbReference>
<keyword evidence="2" id="KW-0689">Ribosomal protein</keyword>
<dbReference type="EMBL" id="JABFUD020000021">
    <property type="protein sequence ID" value="KAI5063200.1"/>
    <property type="molecule type" value="Genomic_DNA"/>
</dbReference>
<evidence type="ECO:0000313" key="6">
    <source>
        <dbReference type="Proteomes" id="UP000886520"/>
    </source>
</evidence>
<evidence type="ECO:0000256" key="3">
    <source>
        <dbReference type="ARBA" id="ARBA00023274"/>
    </source>
</evidence>
<evidence type="ECO:0000259" key="4">
    <source>
        <dbReference type="Pfam" id="PF00828"/>
    </source>
</evidence>
<dbReference type="SUPFAM" id="SSF52080">
    <property type="entry name" value="Ribosomal proteins L15p and L18e"/>
    <property type="match status" value="1"/>
</dbReference>
<protein>
    <recommendedName>
        <fullName evidence="4">Large ribosomal subunit protein uL15/eL18 domain-containing protein</fullName>
    </recommendedName>
</protein>
<dbReference type="Proteomes" id="UP000886520">
    <property type="component" value="Chromosome 21"/>
</dbReference>
<dbReference type="PANTHER" id="PTHR11721:SF3">
    <property type="entry name" value="LARGE RIBOSOMAL SUBUNIT PROTEIN UL15"/>
    <property type="match status" value="1"/>
</dbReference>
<name>A0A9D4U8A8_ADICA</name>
<dbReference type="Gene3D" id="3.100.10.10">
    <property type="match status" value="1"/>
</dbReference>
<comment type="similarity">
    <text evidence="1">Belongs to the universal ribosomal protein uL15 family.</text>
</comment>
<dbReference type="Pfam" id="PF00828">
    <property type="entry name" value="Ribosomal_L27A"/>
    <property type="match status" value="1"/>
</dbReference>
<dbReference type="GO" id="GO:0022625">
    <property type="term" value="C:cytosolic large ribosomal subunit"/>
    <property type="evidence" value="ECO:0007669"/>
    <property type="project" value="TreeGrafter"/>
</dbReference>
<dbReference type="InterPro" id="IPR021131">
    <property type="entry name" value="Ribosomal_uL15/eL18"/>
</dbReference>
<feature type="domain" description="Large ribosomal subunit protein uL15/eL18" evidence="4">
    <location>
        <begin position="9"/>
        <end position="71"/>
    </location>
</feature>
<evidence type="ECO:0000256" key="1">
    <source>
        <dbReference type="ARBA" id="ARBA00007320"/>
    </source>
</evidence>
<dbReference type="InterPro" id="IPR036227">
    <property type="entry name" value="Ribosomal_uL15/eL18_sf"/>
</dbReference>
<dbReference type="PANTHER" id="PTHR11721">
    <property type="entry name" value="60S RIBOSOMAL PROTEIN L27A"/>
    <property type="match status" value="1"/>
</dbReference>
<keyword evidence="6" id="KW-1185">Reference proteome</keyword>
<sequence>MNKFHCPIVNVDHLFLLLSDSTKFGLERKGPLLDVTPFGYFKVLGKGNAPPTPLVIKENFSSKIAEKKIKENSRFVTLMEKRASYDIEAYCSSPSPADACAADCDDEEDHVARDIAVNMRSTISINTVTASILKAVSVMKTKILLQSANGSPGQETVCSKGVSSDLMGTI</sequence>
<dbReference type="OrthoDB" id="61900at2759"/>
<proteinExistence type="inferred from homology"/>
<reference evidence="5" key="1">
    <citation type="submission" date="2021-01" db="EMBL/GenBank/DDBJ databases">
        <title>Adiantum capillus-veneris genome.</title>
        <authorList>
            <person name="Fang Y."/>
            <person name="Liao Q."/>
        </authorList>
    </citation>
    <scope>NUCLEOTIDE SEQUENCE</scope>
    <source>
        <strain evidence="5">H3</strain>
        <tissue evidence="5">Leaf</tissue>
    </source>
</reference>
<gene>
    <name evidence="5" type="ORF">GOP47_0021747</name>
</gene>